<evidence type="ECO:0000256" key="2">
    <source>
        <dbReference type="ARBA" id="ARBA00005417"/>
    </source>
</evidence>
<evidence type="ECO:0000256" key="1">
    <source>
        <dbReference type="ARBA" id="ARBA00004236"/>
    </source>
</evidence>
<dbReference type="SUPFAM" id="SSF52540">
    <property type="entry name" value="P-loop containing nucleoside triphosphate hydrolases"/>
    <property type="match status" value="1"/>
</dbReference>
<organism evidence="10 11">
    <name type="scientific">Candidatus Marsarchaeota G2 archaeon BE_D</name>
    <dbReference type="NCBI Taxonomy" id="1978158"/>
    <lineage>
        <taxon>Archaea</taxon>
        <taxon>Candidatus Marsarchaeota</taxon>
        <taxon>Candidatus Marsarchaeota group 2</taxon>
    </lineage>
</organism>
<dbReference type="PANTHER" id="PTHR42711">
    <property type="entry name" value="ABC TRANSPORTER ATP-BINDING PROTEIN"/>
    <property type="match status" value="1"/>
</dbReference>
<dbReference type="Gene3D" id="3.40.50.300">
    <property type="entry name" value="P-loop containing nucleotide triphosphate hydrolases"/>
    <property type="match status" value="1"/>
</dbReference>
<keyword evidence="4" id="KW-1003">Cell membrane</keyword>
<keyword evidence="5" id="KW-0547">Nucleotide-binding</keyword>
<dbReference type="InterPro" id="IPR003439">
    <property type="entry name" value="ABC_transporter-like_ATP-bd"/>
</dbReference>
<keyword evidence="7" id="KW-1278">Translocase</keyword>
<dbReference type="InterPro" id="IPR017871">
    <property type="entry name" value="ABC_transporter-like_CS"/>
</dbReference>
<dbReference type="InterPro" id="IPR050763">
    <property type="entry name" value="ABC_transporter_ATP-binding"/>
</dbReference>
<comment type="subcellular location">
    <subcellularLocation>
        <location evidence="1">Cell membrane</location>
    </subcellularLocation>
</comment>
<evidence type="ECO:0000256" key="8">
    <source>
        <dbReference type="ARBA" id="ARBA00023136"/>
    </source>
</evidence>
<evidence type="ECO:0000313" key="11">
    <source>
        <dbReference type="Proteomes" id="UP000242015"/>
    </source>
</evidence>
<dbReference type="GO" id="GO:0005524">
    <property type="term" value="F:ATP binding"/>
    <property type="evidence" value="ECO:0007669"/>
    <property type="project" value="UniProtKB-KW"/>
</dbReference>
<accession>A0A2R6C6J1</accession>
<dbReference type="PROSITE" id="PS00211">
    <property type="entry name" value="ABC_TRANSPORTER_1"/>
    <property type="match status" value="1"/>
</dbReference>
<dbReference type="EMBL" id="NEXF01000480">
    <property type="protein sequence ID" value="PSO06480.1"/>
    <property type="molecule type" value="Genomic_DNA"/>
</dbReference>
<gene>
    <name evidence="10" type="ORF">B9Q04_15835</name>
</gene>
<evidence type="ECO:0000256" key="6">
    <source>
        <dbReference type="ARBA" id="ARBA00022840"/>
    </source>
</evidence>
<feature type="domain" description="ABC transporter" evidence="9">
    <location>
        <begin position="11"/>
        <end position="241"/>
    </location>
</feature>
<dbReference type="SMART" id="SM00382">
    <property type="entry name" value="AAA"/>
    <property type="match status" value="1"/>
</dbReference>
<dbReference type="FunFam" id="3.40.50.300:FF:000589">
    <property type="entry name" value="ABC transporter, ATP-binding subunit"/>
    <property type="match status" value="1"/>
</dbReference>
<dbReference type="PROSITE" id="PS50893">
    <property type="entry name" value="ABC_TRANSPORTER_2"/>
    <property type="match status" value="1"/>
</dbReference>
<evidence type="ECO:0000313" key="10">
    <source>
        <dbReference type="EMBL" id="PSO06480.1"/>
    </source>
</evidence>
<evidence type="ECO:0000256" key="5">
    <source>
        <dbReference type="ARBA" id="ARBA00022741"/>
    </source>
</evidence>
<keyword evidence="8" id="KW-0472">Membrane</keyword>
<name>A0A2R6C6J1_9ARCH</name>
<evidence type="ECO:0000259" key="9">
    <source>
        <dbReference type="PROSITE" id="PS50893"/>
    </source>
</evidence>
<dbReference type="PANTHER" id="PTHR42711:SF5">
    <property type="entry name" value="ABC TRANSPORTER ATP-BINDING PROTEIN NATA"/>
    <property type="match status" value="1"/>
</dbReference>
<evidence type="ECO:0000256" key="7">
    <source>
        <dbReference type="ARBA" id="ARBA00022967"/>
    </source>
</evidence>
<protein>
    <recommendedName>
        <fullName evidence="9">ABC transporter domain-containing protein</fullName>
    </recommendedName>
</protein>
<sequence length="310" mass="34490">MVPLSIGETIVHIRGLFKNYDKVEALRGVDFDVYRGEIFGLLGPNGAGKTTLVKILLGLTKKSGGEVRVFGFDPERDPLSVRALVGVVLEETALDIFLTGRENLKMQASLYNLSPKDVERRVEEALSWSRLADAADRLLLHYSHGMRRRMDLAMSLLSNPGLLILDEPTTGLDVSSRRELWLLISDLKKRGVSVILTTHYLEEANNLCDRVCILDHGRVVALGTPEKLKREFVGDMYVLTVRFKQAPQLDGAPLPLKAEVNVWEALFRGPPPKLLETLALLQQSYGGLIDEVVYSQPSLDDVFLRITGKG</sequence>
<keyword evidence="3" id="KW-0813">Transport</keyword>
<dbReference type="Pfam" id="PF00005">
    <property type="entry name" value="ABC_tran"/>
    <property type="match status" value="1"/>
</dbReference>
<dbReference type="AlphaFoldDB" id="A0A2R6C6J1"/>
<dbReference type="Proteomes" id="UP000242015">
    <property type="component" value="Unassembled WGS sequence"/>
</dbReference>
<dbReference type="InterPro" id="IPR027417">
    <property type="entry name" value="P-loop_NTPase"/>
</dbReference>
<dbReference type="InterPro" id="IPR003593">
    <property type="entry name" value="AAA+_ATPase"/>
</dbReference>
<comment type="similarity">
    <text evidence="2">Belongs to the ABC transporter superfamily.</text>
</comment>
<dbReference type="GO" id="GO:0016887">
    <property type="term" value="F:ATP hydrolysis activity"/>
    <property type="evidence" value="ECO:0007669"/>
    <property type="project" value="InterPro"/>
</dbReference>
<dbReference type="GO" id="GO:0005886">
    <property type="term" value="C:plasma membrane"/>
    <property type="evidence" value="ECO:0007669"/>
    <property type="project" value="UniProtKB-SubCell"/>
</dbReference>
<reference evidence="10 11" key="1">
    <citation type="submission" date="2017-04" db="EMBL/GenBank/DDBJ databases">
        <title>Novel microbial lineages endemic to geothermal iron-oxide mats fill important gaps in the evolutionary history of Archaea.</title>
        <authorList>
            <person name="Jay Z.J."/>
            <person name="Beam J.P."/>
            <person name="Dlakic M."/>
            <person name="Rusch D.B."/>
            <person name="Kozubal M.A."/>
            <person name="Inskeep W.P."/>
        </authorList>
    </citation>
    <scope>NUCLEOTIDE SEQUENCE [LARGE SCALE GENOMIC DNA]</scope>
    <source>
        <strain evidence="10">BE_D</strain>
    </source>
</reference>
<comment type="caution">
    <text evidence="10">The sequence shown here is derived from an EMBL/GenBank/DDBJ whole genome shotgun (WGS) entry which is preliminary data.</text>
</comment>
<evidence type="ECO:0000256" key="4">
    <source>
        <dbReference type="ARBA" id="ARBA00022475"/>
    </source>
</evidence>
<proteinExistence type="inferred from homology"/>
<evidence type="ECO:0000256" key="3">
    <source>
        <dbReference type="ARBA" id="ARBA00022448"/>
    </source>
</evidence>
<keyword evidence="6" id="KW-0067">ATP-binding</keyword>